<feature type="region of interest" description="Disordered" evidence="1">
    <location>
        <begin position="76"/>
        <end position="136"/>
    </location>
</feature>
<gene>
    <name evidence="3" type="ORF">PGLA1383_LOCUS52229</name>
</gene>
<reference evidence="3" key="1">
    <citation type="submission" date="2021-02" db="EMBL/GenBank/DDBJ databases">
        <authorList>
            <person name="Dougan E. K."/>
            <person name="Rhodes N."/>
            <person name="Thang M."/>
            <person name="Chan C."/>
        </authorList>
    </citation>
    <scope>NUCLEOTIDE SEQUENCE</scope>
</reference>
<keyword evidence="4" id="KW-1185">Reference proteome</keyword>
<evidence type="ECO:0000256" key="1">
    <source>
        <dbReference type="SAM" id="MobiDB-lite"/>
    </source>
</evidence>
<dbReference type="AlphaFoldDB" id="A0A813HGU0"/>
<feature type="compositionally biased region" description="Low complexity" evidence="1">
    <location>
        <begin position="77"/>
        <end position="97"/>
    </location>
</feature>
<evidence type="ECO:0000313" key="3">
    <source>
        <dbReference type="EMBL" id="CAE8636824.1"/>
    </source>
</evidence>
<feature type="chain" id="PRO_5032326832" evidence="2">
    <location>
        <begin position="19"/>
        <end position="150"/>
    </location>
</feature>
<keyword evidence="2" id="KW-0732">Signal</keyword>
<sequence>MLVFGCCCLSLHILVSDACWCCCLCSCPYNQLGEDWGASQWARTQVPDRNCAVDLWESSLMQGSLSGILLFRKQGSTTTQQHNNNNKINNNNNNSKNQKNKNPEQQEQEQEQEQQHNTTQNNTTQQQQYSRTRHGNQRILKRLLSFNSCA</sequence>
<proteinExistence type="predicted"/>
<evidence type="ECO:0000313" key="4">
    <source>
        <dbReference type="Proteomes" id="UP000654075"/>
    </source>
</evidence>
<accession>A0A813HGU0</accession>
<comment type="caution">
    <text evidence="3">The sequence shown here is derived from an EMBL/GenBank/DDBJ whole genome shotgun (WGS) entry which is preliminary data.</text>
</comment>
<protein>
    <submittedName>
        <fullName evidence="3">Uncharacterized protein</fullName>
    </submittedName>
</protein>
<name>A0A813HGU0_POLGL</name>
<evidence type="ECO:0000256" key="2">
    <source>
        <dbReference type="SAM" id="SignalP"/>
    </source>
</evidence>
<organism evidence="3 4">
    <name type="scientific">Polarella glacialis</name>
    <name type="common">Dinoflagellate</name>
    <dbReference type="NCBI Taxonomy" id="89957"/>
    <lineage>
        <taxon>Eukaryota</taxon>
        <taxon>Sar</taxon>
        <taxon>Alveolata</taxon>
        <taxon>Dinophyceae</taxon>
        <taxon>Suessiales</taxon>
        <taxon>Suessiaceae</taxon>
        <taxon>Polarella</taxon>
    </lineage>
</organism>
<feature type="compositionally biased region" description="Low complexity" evidence="1">
    <location>
        <begin position="115"/>
        <end position="128"/>
    </location>
</feature>
<feature type="signal peptide" evidence="2">
    <location>
        <begin position="1"/>
        <end position="18"/>
    </location>
</feature>
<dbReference type="Proteomes" id="UP000654075">
    <property type="component" value="Unassembled WGS sequence"/>
</dbReference>
<dbReference type="EMBL" id="CAJNNV010031556">
    <property type="protein sequence ID" value="CAE8636824.1"/>
    <property type="molecule type" value="Genomic_DNA"/>
</dbReference>